<dbReference type="SUPFAM" id="SSF53822">
    <property type="entry name" value="Periplasmic binding protein-like I"/>
    <property type="match status" value="1"/>
</dbReference>
<dbReference type="PROSITE" id="PS00356">
    <property type="entry name" value="HTH_LACI_1"/>
    <property type="match status" value="1"/>
</dbReference>
<dbReference type="InterPro" id="IPR028082">
    <property type="entry name" value="Peripla_BP_I"/>
</dbReference>
<dbReference type="Gene3D" id="1.10.260.40">
    <property type="entry name" value="lambda repressor-like DNA-binding domains"/>
    <property type="match status" value="1"/>
</dbReference>
<dbReference type="GO" id="GO:0003700">
    <property type="term" value="F:DNA-binding transcription factor activity"/>
    <property type="evidence" value="ECO:0007669"/>
    <property type="project" value="TreeGrafter"/>
</dbReference>
<dbReference type="PROSITE" id="PS50932">
    <property type="entry name" value="HTH_LACI_2"/>
    <property type="match status" value="1"/>
</dbReference>
<dbReference type="InterPro" id="IPR010982">
    <property type="entry name" value="Lambda_DNA-bd_dom_sf"/>
</dbReference>
<dbReference type="AlphaFoldDB" id="A0A1I4KY00"/>
<feature type="domain" description="HTH lacI-type" evidence="4">
    <location>
        <begin position="11"/>
        <end position="65"/>
    </location>
</feature>
<dbReference type="Pfam" id="PF00356">
    <property type="entry name" value="LacI"/>
    <property type="match status" value="1"/>
</dbReference>
<dbReference type="PRINTS" id="PR00036">
    <property type="entry name" value="HTHLACI"/>
</dbReference>
<dbReference type="CDD" id="cd06290">
    <property type="entry name" value="PBP1_LacI-like"/>
    <property type="match status" value="1"/>
</dbReference>
<dbReference type="PANTHER" id="PTHR30146">
    <property type="entry name" value="LACI-RELATED TRANSCRIPTIONAL REPRESSOR"/>
    <property type="match status" value="1"/>
</dbReference>
<evidence type="ECO:0000259" key="4">
    <source>
        <dbReference type="PROSITE" id="PS50932"/>
    </source>
</evidence>
<gene>
    <name evidence="5" type="ORF">SAMN02982985_01697</name>
</gene>
<dbReference type="STRING" id="758825.SAMN02982985_01697"/>
<evidence type="ECO:0000256" key="3">
    <source>
        <dbReference type="ARBA" id="ARBA00023163"/>
    </source>
</evidence>
<dbReference type="PANTHER" id="PTHR30146:SF109">
    <property type="entry name" value="HTH-TYPE TRANSCRIPTIONAL REGULATOR GALS"/>
    <property type="match status" value="1"/>
</dbReference>
<dbReference type="Pfam" id="PF13377">
    <property type="entry name" value="Peripla_BP_3"/>
    <property type="match status" value="1"/>
</dbReference>
<accession>A0A1I4KY00</accession>
<keyword evidence="1" id="KW-0805">Transcription regulation</keyword>
<dbReference type="InterPro" id="IPR000843">
    <property type="entry name" value="HTH_LacI"/>
</dbReference>
<evidence type="ECO:0000256" key="1">
    <source>
        <dbReference type="ARBA" id="ARBA00023015"/>
    </source>
</evidence>
<dbReference type="GO" id="GO:0000976">
    <property type="term" value="F:transcription cis-regulatory region binding"/>
    <property type="evidence" value="ECO:0007669"/>
    <property type="project" value="TreeGrafter"/>
</dbReference>
<reference evidence="5 6" key="1">
    <citation type="submission" date="2016-10" db="EMBL/GenBank/DDBJ databases">
        <authorList>
            <person name="de Groot N.N."/>
        </authorList>
    </citation>
    <scope>NUCLEOTIDE SEQUENCE [LARGE SCALE GENOMIC DNA]</scope>
    <source>
        <strain evidence="5 6">ATCC 43154</strain>
    </source>
</reference>
<proteinExistence type="predicted"/>
<dbReference type="CDD" id="cd01392">
    <property type="entry name" value="HTH_LacI"/>
    <property type="match status" value="1"/>
</dbReference>
<dbReference type="EMBL" id="FOTW01000008">
    <property type="protein sequence ID" value="SFL83476.1"/>
    <property type="molecule type" value="Genomic_DNA"/>
</dbReference>
<dbReference type="SMART" id="SM00354">
    <property type="entry name" value="HTH_LACI"/>
    <property type="match status" value="1"/>
</dbReference>
<evidence type="ECO:0000256" key="2">
    <source>
        <dbReference type="ARBA" id="ARBA00023125"/>
    </source>
</evidence>
<evidence type="ECO:0000313" key="6">
    <source>
        <dbReference type="Proteomes" id="UP000199470"/>
    </source>
</evidence>
<dbReference type="Gene3D" id="3.40.50.2300">
    <property type="match status" value="2"/>
</dbReference>
<protein>
    <submittedName>
        <fullName evidence="5">Transcriptional regulator, LacI family</fullName>
    </submittedName>
</protein>
<dbReference type="Proteomes" id="UP000199470">
    <property type="component" value="Unassembled WGS sequence"/>
</dbReference>
<keyword evidence="3" id="KW-0804">Transcription</keyword>
<dbReference type="InterPro" id="IPR046335">
    <property type="entry name" value="LacI/GalR-like_sensor"/>
</dbReference>
<organism evidence="5 6">
    <name type="scientific">Rugamonas rubra</name>
    <dbReference type="NCBI Taxonomy" id="758825"/>
    <lineage>
        <taxon>Bacteria</taxon>
        <taxon>Pseudomonadati</taxon>
        <taxon>Pseudomonadota</taxon>
        <taxon>Betaproteobacteria</taxon>
        <taxon>Burkholderiales</taxon>
        <taxon>Oxalobacteraceae</taxon>
        <taxon>Telluria group</taxon>
        <taxon>Rugamonas</taxon>
    </lineage>
</organism>
<keyword evidence="2" id="KW-0238">DNA-binding</keyword>
<name>A0A1I4KY00_9BURK</name>
<keyword evidence="6" id="KW-1185">Reference proteome</keyword>
<sequence length="339" mass="37251">MTHDDQPTPPSTLMDVARLAGVSPSTVSRILNGTARVSEDKRQAVLAAIAQMNFAPNQMAQALKKGRSMTIGIVVQDISSAFFDENLRGIDDGLKGTGYASVIVSGHWNPEEEAERIRLLLGRKVDGIILLSGRMSDEAVRAFSLQRPIVSTGRELHTRSALGIKLDNEHGAWMATHHLIELGHRRIAFIAGPPNNIDAEERLAGYRRALREADLPFDPKLVVEGNFIESGGLLAINHLFETQQQFSAVFAANDQSAYGVRLCLYRKGIRVPDDISLVGFDDLPGSSYTTPPLTTIRQPLYEIGLLSTNALLRLINGETVDTQVPPLELIVRETTRRVR</sequence>
<evidence type="ECO:0000313" key="5">
    <source>
        <dbReference type="EMBL" id="SFL83476.1"/>
    </source>
</evidence>
<dbReference type="SUPFAM" id="SSF47413">
    <property type="entry name" value="lambda repressor-like DNA-binding domains"/>
    <property type="match status" value="1"/>
</dbReference>